<dbReference type="RefSeq" id="WP_305974905.1">
    <property type="nucleotide sequence ID" value="NZ_JAPJDZ010000013.1"/>
</dbReference>
<protein>
    <recommendedName>
        <fullName evidence="4">Porin</fullName>
    </recommendedName>
</protein>
<evidence type="ECO:0008006" key="4">
    <source>
        <dbReference type="Google" id="ProtNLM"/>
    </source>
</evidence>
<organism evidence="2 3">
    <name type="scientific">Rheinheimera baltica</name>
    <dbReference type="NCBI Taxonomy" id="67576"/>
    <lineage>
        <taxon>Bacteria</taxon>
        <taxon>Pseudomonadati</taxon>
        <taxon>Pseudomonadota</taxon>
        <taxon>Gammaproteobacteria</taxon>
        <taxon>Chromatiales</taxon>
        <taxon>Chromatiaceae</taxon>
        <taxon>Rheinheimera</taxon>
    </lineage>
</organism>
<evidence type="ECO:0000256" key="1">
    <source>
        <dbReference type="SAM" id="SignalP"/>
    </source>
</evidence>
<proteinExistence type="predicted"/>
<comment type="caution">
    <text evidence="2">The sequence shown here is derived from an EMBL/GenBank/DDBJ whole genome shotgun (WGS) entry which is preliminary data.</text>
</comment>
<feature type="chain" id="PRO_5046824118" description="Porin" evidence="1">
    <location>
        <begin position="25"/>
        <end position="396"/>
    </location>
</feature>
<keyword evidence="3" id="KW-1185">Reference proteome</keyword>
<dbReference type="EMBL" id="JAPJDZ010000013">
    <property type="protein sequence ID" value="MDP5135771.1"/>
    <property type="molecule type" value="Genomic_DNA"/>
</dbReference>
<keyword evidence="1" id="KW-0732">Signal</keyword>
<sequence length="396" mass="44884">MTTKYAFATAVASCMSILLQLSWAQDANVEWNGFVAQGLINAKHSSFVNNDEGWSAELTELGLNSRISLSPSFSLAGQVVYLNGGNRYPPGMRLDYLFADWNLYNSLDWQANIYIGRFKNQHWLYSSTRDVPFTRPSIVLPQSVYFDAFRDIAVGSDGIAIQARHNGDVGDVTFNWSWGSAPISDQQTRTLLGAAVRGSVKQDFVHQASVYWQPAMSRLTFGVSLLDSNFSYTALVDDIFAPADFTVQRVMANVRYHLEKWEFSTELQQERLLIDGFFAPQFHQDQMGQGAYLLAQYRHTSQLKWFMALDYMVLNKDDRRGTLFSQNSGGTVPAYFAYQYSVGTGLSYDFTPTLQLSAEIHWMEGTGRVAPVVIPNLAVNTREYWQLYAVQLMYRF</sequence>
<evidence type="ECO:0000313" key="2">
    <source>
        <dbReference type="EMBL" id="MDP5135771.1"/>
    </source>
</evidence>
<dbReference type="Proteomes" id="UP001231109">
    <property type="component" value="Unassembled WGS sequence"/>
</dbReference>
<feature type="signal peptide" evidence="1">
    <location>
        <begin position="1"/>
        <end position="24"/>
    </location>
</feature>
<accession>A0ABT9HXD5</accession>
<evidence type="ECO:0000313" key="3">
    <source>
        <dbReference type="Proteomes" id="UP001231109"/>
    </source>
</evidence>
<dbReference type="SUPFAM" id="SSF56935">
    <property type="entry name" value="Porins"/>
    <property type="match status" value="1"/>
</dbReference>
<gene>
    <name evidence="2" type="ORF">ORJ04_07395</name>
</gene>
<name>A0ABT9HXD5_9GAMM</name>
<reference evidence="2 3" key="1">
    <citation type="submission" date="2022-11" db="EMBL/GenBank/DDBJ databases">
        <title>Viruses from the air-sea interface of a natural surface slick.</title>
        <authorList>
            <person name="Rahlff J."/>
            <person name="Holmfeldt K."/>
        </authorList>
    </citation>
    <scope>NUCLEOTIDE SEQUENCE [LARGE SCALE GENOMIC DNA]</scope>
    <source>
        <strain evidence="2 3">SMS4</strain>
    </source>
</reference>